<feature type="compositionally biased region" description="Polar residues" evidence="1">
    <location>
        <begin position="138"/>
        <end position="194"/>
    </location>
</feature>
<feature type="compositionally biased region" description="Polar residues" evidence="1">
    <location>
        <begin position="332"/>
        <end position="362"/>
    </location>
</feature>
<dbReference type="AlphaFoldDB" id="A0A9W9C6W7"/>
<accession>A0A9W9C6W7</accession>
<dbReference type="OrthoDB" id="2530523at2759"/>
<feature type="region of interest" description="Disordered" evidence="1">
    <location>
        <begin position="319"/>
        <end position="385"/>
    </location>
</feature>
<sequence length="385" mass="41512">MDYQTFNSPQHLPPSFGGPFSTSSAPSHSPQQAHLSQYQDPQARLQQPANAPFPYQQFANGQQGGFAASMPGAASQATSGAVMQPGGLSQAQLHQARAAALQQQQQQQQQQHAQQGQASPYSSAPFAQTLASPAHQQFVQNRQTASPATSQHTNNASPYATPQQTQSPSVPATQGMNPPTSQPATSQPMVSQTPVKALPQSPVSPLAQAREKQRIDTLLEINQVLIQQVMELYEQGKAGHIGPAPDTKQEGEKPQQPSPEYRDYMRRLQANLAFLAQNAEKHTKPNHNIMPGPAIMVAPSSPDELVKLYSRLQSLFPGWKGAPNKPPPGPQRLNSTSSQASVQNSMQPPHSAGLQNNMQHPNSAGMPPNMQLPSNAMPSNFQQHQ</sequence>
<protein>
    <submittedName>
        <fullName evidence="2">Uncharacterized protein</fullName>
    </submittedName>
</protein>
<keyword evidence="3" id="KW-1185">Reference proteome</keyword>
<gene>
    <name evidence="2" type="ORF">N0V89_011226</name>
</gene>
<feature type="compositionally biased region" description="Polar residues" evidence="1">
    <location>
        <begin position="28"/>
        <end position="49"/>
    </location>
</feature>
<feature type="compositionally biased region" description="Polar residues" evidence="1">
    <location>
        <begin position="371"/>
        <end position="385"/>
    </location>
</feature>
<reference evidence="2" key="1">
    <citation type="submission" date="2022-10" db="EMBL/GenBank/DDBJ databases">
        <title>Tapping the CABI collections for fungal endophytes: first genome assemblies for Collariella, Neodidymelliopsis, Ascochyta clinopodiicola, Didymella pomorum, Didymosphaeria variabile, Neocosmospora piperis and Neocucurbitaria cava.</title>
        <authorList>
            <person name="Hill R."/>
        </authorList>
    </citation>
    <scope>NUCLEOTIDE SEQUENCE</scope>
    <source>
        <strain evidence="2">IMI 356815</strain>
    </source>
</reference>
<dbReference type="Proteomes" id="UP001140513">
    <property type="component" value="Unassembled WGS sequence"/>
</dbReference>
<proteinExistence type="predicted"/>
<feature type="compositionally biased region" description="Low complexity" evidence="1">
    <location>
        <begin position="13"/>
        <end position="27"/>
    </location>
</feature>
<feature type="compositionally biased region" description="Polar residues" evidence="1">
    <location>
        <begin position="1"/>
        <end position="10"/>
    </location>
</feature>
<evidence type="ECO:0000256" key="1">
    <source>
        <dbReference type="SAM" id="MobiDB-lite"/>
    </source>
</evidence>
<comment type="caution">
    <text evidence="2">The sequence shown here is derived from an EMBL/GenBank/DDBJ whole genome shotgun (WGS) entry which is preliminary data.</text>
</comment>
<feature type="region of interest" description="Disordered" evidence="1">
    <location>
        <begin position="1"/>
        <end position="123"/>
    </location>
</feature>
<dbReference type="EMBL" id="JAPEUX010000008">
    <property type="protein sequence ID" value="KAJ4347286.1"/>
    <property type="molecule type" value="Genomic_DNA"/>
</dbReference>
<feature type="compositionally biased region" description="Low complexity" evidence="1">
    <location>
        <begin position="90"/>
        <end position="118"/>
    </location>
</feature>
<organism evidence="2 3">
    <name type="scientific">Didymosphaeria variabile</name>
    <dbReference type="NCBI Taxonomy" id="1932322"/>
    <lineage>
        <taxon>Eukaryota</taxon>
        <taxon>Fungi</taxon>
        <taxon>Dikarya</taxon>
        <taxon>Ascomycota</taxon>
        <taxon>Pezizomycotina</taxon>
        <taxon>Dothideomycetes</taxon>
        <taxon>Pleosporomycetidae</taxon>
        <taxon>Pleosporales</taxon>
        <taxon>Massarineae</taxon>
        <taxon>Didymosphaeriaceae</taxon>
        <taxon>Didymosphaeria</taxon>
    </lineage>
</organism>
<evidence type="ECO:0000313" key="3">
    <source>
        <dbReference type="Proteomes" id="UP001140513"/>
    </source>
</evidence>
<dbReference type="RefSeq" id="XP_056067086.1">
    <property type="nucleotide sequence ID" value="XM_056219959.1"/>
</dbReference>
<feature type="compositionally biased region" description="Low complexity" evidence="1">
    <location>
        <begin position="56"/>
        <end position="68"/>
    </location>
</feature>
<evidence type="ECO:0000313" key="2">
    <source>
        <dbReference type="EMBL" id="KAJ4347286.1"/>
    </source>
</evidence>
<dbReference type="GeneID" id="80914756"/>
<name>A0A9W9C6W7_9PLEO</name>
<feature type="region of interest" description="Disordered" evidence="1">
    <location>
        <begin position="138"/>
        <end position="209"/>
    </location>
</feature>
<feature type="region of interest" description="Disordered" evidence="1">
    <location>
        <begin position="238"/>
        <end position="259"/>
    </location>
</feature>